<accession>A0A8X8KLC9</accession>
<evidence type="ECO:0000313" key="3">
    <source>
        <dbReference type="EMBL" id="NUB45184.1"/>
    </source>
</evidence>
<dbReference type="InterPro" id="IPR027385">
    <property type="entry name" value="Beta-barrel_OMP"/>
</dbReference>
<dbReference type="Pfam" id="PF13505">
    <property type="entry name" value="OMP_b-brl"/>
    <property type="match status" value="1"/>
</dbReference>
<proteinExistence type="predicted"/>
<reference evidence="3" key="1">
    <citation type="submission" date="2020-05" db="EMBL/GenBank/DDBJ databases">
        <title>Fertoebacter nigrum gen. nov., sp. nov., a new member of the family Rhodobacteraceae.</title>
        <authorList>
            <person name="Szuroczki S."/>
            <person name="Abbaszade G."/>
            <person name="Buni D."/>
            <person name="Schumann P."/>
            <person name="Toth E."/>
        </authorList>
    </citation>
    <scope>NUCLEOTIDE SEQUENCE</scope>
    <source>
        <strain evidence="3">RG-N-1a</strain>
    </source>
</reference>
<dbReference type="Gene3D" id="2.40.160.20">
    <property type="match status" value="1"/>
</dbReference>
<dbReference type="InterPro" id="IPR000326">
    <property type="entry name" value="PAP2/HPO"/>
</dbReference>
<dbReference type="EMBL" id="WHUT02000007">
    <property type="protein sequence ID" value="NUB45184.1"/>
    <property type="molecule type" value="Genomic_DNA"/>
</dbReference>
<dbReference type="SMART" id="SM00014">
    <property type="entry name" value="acidPPc"/>
    <property type="match status" value="1"/>
</dbReference>
<dbReference type="Pfam" id="PF01569">
    <property type="entry name" value="PAP2"/>
    <property type="match status" value="1"/>
</dbReference>
<keyword evidence="1" id="KW-0732">Signal</keyword>
<gene>
    <name evidence="3" type="ORF">GEU84_012360</name>
</gene>
<evidence type="ECO:0000259" key="2">
    <source>
        <dbReference type="SMART" id="SM00014"/>
    </source>
</evidence>
<protein>
    <submittedName>
        <fullName evidence="3">Outer membrane beta-barrel protein</fullName>
    </submittedName>
</protein>
<name>A0A8X8KLC9_9RHOB</name>
<sequence>MLGTMLRGVGRVQLVLAALALAVLFCEPTARRYGDRIQVALPLIAWGCAALNRSGPEYFARFVTMMTVLHGTKHGLGDAPINRRPSGGTEGFPSGHTAAAAFGASALVHDCIAASPGAKAVVVIAAAYVGGSRIEAGAHNIWQVLAGGLLGWGADRVLRRDHRLRARIAARALVLRGHGLRVLRRIRAASLRGLAAAVAMAAALWAGTARAEIELSLYGGVQTAPHSTIRHPTLGNDFVQWQGDSFAMPPYYGLRATWWRNARFGYGVEFNHAKVYARDPLSHGYEKLEFTDGLNLVTLNVWRRWQGGRLTPYVGAGLGIAVPHVEVEPVGQVLTYGYQVTGPALQLVAGASLPLNGNWALFGEWKGTWSRHKADLDSGGTLSTEIITNALNIGVSYRF</sequence>
<dbReference type="InterPro" id="IPR011250">
    <property type="entry name" value="OMP/PagP_B-barrel"/>
</dbReference>
<dbReference type="Proteomes" id="UP000484076">
    <property type="component" value="Unassembled WGS sequence"/>
</dbReference>
<dbReference type="SUPFAM" id="SSF56925">
    <property type="entry name" value="OMPA-like"/>
    <property type="match status" value="1"/>
</dbReference>
<evidence type="ECO:0000256" key="1">
    <source>
        <dbReference type="ARBA" id="ARBA00022729"/>
    </source>
</evidence>
<dbReference type="Gene3D" id="1.20.144.10">
    <property type="entry name" value="Phosphatidic acid phosphatase type 2/haloperoxidase"/>
    <property type="match status" value="1"/>
</dbReference>
<dbReference type="SUPFAM" id="SSF48317">
    <property type="entry name" value="Acid phosphatase/Vanadium-dependent haloperoxidase"/>
    <property type="match status" value="1"/>
</dbReference>
<organism evidence="3 4">
    <name type="scientific">Fertoeibacter niger</name>
    <dbReference type="NCBI Taxonomy" id="2656921"/>
    <lineage>
        <taxon>Bacteria</taxon>
        <taxon>Pseudomonadati</taxon>
        <taxon>Pseudomonadota</taxon>
        <taxon>Alphaproteobacteria</taxon>
        <taxon>Rhodobacterales</taxon>
        <taxon>Paracoccaceae</taxon>
        <taxon>Fertoeibacter</taxon>
    </lineage>
</organism>
<feature type="domain" description="Phosphatidic acid phosphatase type 2/haloperoxidase" evidence="2">
    <location>
        <begin position="54"/>
        <end position="159"/>
    </location>
</feature>
<dbReference type="InterPro" id="IPR036938">
    <property type="entry name" value="PAP2/HPO_sf"/>
</dbReference>
<keyword evidence="4" id="KW-1185">Reference proteome</keyword>
<comment type="caution">
    <text evidence="3">The sequence shown here is derived from an EMBL/GenBank/DDBJ whole genome shotgun (WGS) entry which is preliminary data.</text>
</comment>
<evidence type="ECO:0000313" key="4">
    <source>
        <dbReference type="Proteomes" id="UP000484076"/>
    </source>
</evidence>
<dbReference type="AlphaFoldDB" id="A0A8X8KLC9"/>
<dbReference type="RefSeq" id="WP_152826515.1">
    <property type="nucleotide sequence ID" value="NZ_WHUT02000007.1"/>
</dbReference>